<evidence type="ECO:0000313" key="7">
    <source>
        <dbReference type="Proteomes" id="UP001177080"/>
    </source>
</evidence>
<dbReference type="EMBL" id="WHSC02000017">
    <property type="protein sequence ID" value="MDO6124840.1"/>
    <property type="molecule type" value="Genomic_DNA"/>
</dbReference>
<sequence>MSTIETMEDETHVETNIEQGSEPPELGRDEILAYVARTGYSLEHHPAHIIRRAHQRATACFQEIIPVNDVTPTQLAALVTLLKAGELSQNHLGRISQMDPSTISLVVKALLKRGLIARKRSETDQRMTMITLTNRGVHYTLPLLDQSMQVARKLLEPLTPAEQATLLDLLNRVSGPDPTE</sequence>
<organism evidence="6 7">
    <name type="scientific">Shinella curvata</name>
    <dbReference type="NCBI Taxonomy" id="1817964"/>
    <lineage>
        <taxon>Bacteria</taxon>
        <taxon>Pseudomonadati</taxon>
        <taxon>Pseudomonadota</taxon>
        <taxon>Alphaproteobacteria</taxon>
        <taxon>Hyphomicrobiales</taxon>
        <taxon>Rhizobiaceae</taxon>
        <taxon>Shinella</taxon>
    </lineage>
</organism>
<reference evidence="6" key="1">
    <citation type="submission" date="2022-04" db="EMBL/GenBank/DDBJ databases">
        <title>Shinella lacus sp. nov., a novel member of the genus Shinella from water.</title>
        <authorList>
            <person name="Deng Y."/>
        </authorList>
    </citation>
    <scope>NUCLEOTIDE SEQUENCE</scope>
    <source>
        <strain evidence="6">JCM 31239</strain>
    </source>
</reference>
<evidence type="ECO:0000256" key="1">
    <source>
        <dbReference type="ARBA" id="ARBA00023015"/>
    </source>
</evidence>
<proteinExistence type="predicted"/>
<evidence type="ECO:0000256" key="4">
    <source>
        <dbReference type="SAM" id="MobiDB-lite"/>
    </source>
</evidence>
<dbReference type="InterPro" id="IPR039422">
    <property type="entry name" value="MarR/SlyA-like"/>
</dbReference>
<dbReference type="RefSeq" id="WP_244763652.1">
    <property type="nucleotide sequence ID" value="NZ_JALJCJ010000008.1"/>
</dbReference>
<dbReference type="PROSITE" id="PS50995">
    <property type="entry name" value="HTH_MARR_2"/>
    <property type="match status" value="1"/>
</dbReference>
<feature type="region of interest" description="Disordered" evidence="4">
    <location>
        <begin position="1"/>
        <end position="24"/>
    </location>
</feature>
<keyword evidence="1" id="KW-0805">Transcription regulation</keyword>
<protein>
    <submittedName>
        <fullName evidence="6">MarR family transcriptional regulator</fullName>
    </submittedName>
</protein>
<evidence type="ECO:0000256" key="2">
    <source>
        <dbReference type="ARBA" id="ARBA00023125"/>
    </source>
</evidence>
<keyword evidence="3" id="KW-0804">Transcription</keyword>
<name>A0ABT8XM78_9HYPH</name>
<evidence type="ECO:0000313" key="6">
    <source>
        <dbReference type="EMBL" id="MDO6124840.1"/>
    </source>
</evidence>
<dbReference type="InterPro" id="IPR023187">
    <property type="entry name" value="Tscrpt_reg_MarR-type_CS"/>
</dbReference>
<dbReference type="SUPFAM" id="SSF46785">
    <property type="entry name" value="Winged helix' DNA-binding domain"/>
    <property type="match status" value="1"/>
</dbReference>
<dbReference type="InterPro" id="IPR036388">
    <property type="entry name" value="WH-like_DNA-bd_sf"/>
</dbReference>
<keyword evidence="7" id="KW-1185">Reference proteome</keyword>
<dbReference type="Proteomes" id="UP001177080">
    <property type="component" value="Unassembled WGS sequence"/>
</dbReference>
<gene>
    <name evidence="6" type="ORF">GB928_027015</name>
</gene>
<evidence type="ECO:0000256" key="3">
    <source>
        <dbReference type="ARBA" id="ARBA00023163"/>
    </source>
</evidence>
<feature type="domain" description="HTH marR-type" evidence="5">
    <location>
        <begin position="28"/>
        <end position="175"/>
    </location>
</feature>
<dbReference type="PANTHER" id="PTHR33164">
    <property type="entry name" value="TRANSCRIPTIONAL REGULATOR, MARR FAMILY"/>
    <property type="match status" value="1"/>
</dbReference>
<dbReference type="InterPro" id="IPR036390">
    <property type="entry name" value="WH_DNA-bd_sf"/>
</dbReference>
<keyword evidence="2" id="KW-0238">DNA-binding</keyword>
<dbReference type="Pfam" id="PF01047">
    <property type="entry name" value="MarR"/>
    <property type="match status" value="1"/>
</dbReference>
<evidence type="ECO:0000259" key="5">
    <source>
        <dbReference type="PROSITE" id="PS50995"/>
    </source>
</evidence>
<dbReference type="PRINTS" id="PR00598">
    <property type="entry name" value="HTHMARR"/>
</dbReference>
<dbReference type="SMART" id="SM00347">
    <property type="entry name" value="HTH_MARR"/>
    <property type="match status" value="1"/>
</dbReference>
<accession>A0ABT8XM78</accession>
<dbReference type="InterPro" id="IPR000835">
    <property type="entry name" value="HTH_MarR-typ"/>
</dbReference>
<comment type="caution">
    <text evidence="6">The sequence shown here is derived from an EMBL/GenBank/DDBJ whole genome shotgun (WGS) entry which is preliminary data.</text>
</comment>
<dbReference type="Gene3D" id="1.10.10.10">
    <property type="entry name" value="Winged helix-like DNA-binding domain superfamily/Winged helix DNA-binding domain"/>
    <property type="match status" value="1"/>
</dbReference>
<dbReference type="PANTHER" id="PTHR33164:SF95">
    <property type="entry name" value="TRANSCRIPTIONAL REGULATOR"/>
    <property type="match status" value="1"/>
</dbReference>
<dbReference type="PROSITE" id="PS01117">
    <property type="entry name" value="HTH_MARR_1"/>
    <property type="match status" value="1"/>
</dbReference>